<dbReference type="OrthoDB" id="266718at2759"/>
<evidence type="ECO:0000256" key="3">
    <source>
        <dbReference type="ARBA" id="ARBA00022679"/>
    </source>
</evidence>
<dbReference type="FunFam" id="1.10.510.10:FF:000571">
    <property type="entry name" value="Maternal embryonic leucine zipper kinase"/>
    <property type="match status" value="1"/>
</dbReference>
<dbReference type="PROSITE" id="PS00108">
    <property type="entry name" value="PROTEIN_KINASE_ST"/>
    <property type="match status" value="1"/>
</dbReference>
<evidence type="ECO:0000313" key="13">
    <source>
        <dbReference type="EMBL" id="KAA6389165.1"/>
    </source>
</evidence>
<dbReference type="GO" id="GO:0005524">
    <property type="term" value="F:ATP binding"/>
    <property type="evidence" value="ECO:0007669"/>
    <property type="project" value="UniProtKB-UniRule"/>
</dbReference>
<feature type="compositionally biased region" description="Polar residues" evidence="11">
    <location>
        <begin position="637"/>
        <end position="648"/>
    </location>
</feature>
<dbReference type="InterPro" id="IPR011009">
    <property type="entry name" value="Kinase-like_dom_sf"/>
</dbReference>
<proteinExistence type="predicted"/>
<reference evidence="13 14" key="1">
    <citation type="submission" date="2019-03" db="EMBL/GenBank/DDBJ databases">
        <title>Single cell metagenomics reveals metabolic interactions within the superorganism composed of flagellate Streblomastix strix and complex community of Bacteroidetes bacteria on its surface.</title>
        <authorList>
            <person name="Treitli S.C."/>
            <person name="Kolisko M."/>
            <person name="Husnik F."/>
            <person name="Keeling P."/>
            <person name="Hampl V."/>
        </authorList>
    </citation>
    <scope>NUCLEOTIDE SEQUENCE [LARGE SCALE GENOMIC DNA]</scope>
    <source>
        <strain evidence="13">ST1C</strain>
    </source>
</reference>
<feature type="region of interest" description="Disordered" evidence="11">
    <location>
        <begin position="624"/>
        <end position="653"/>
    </location>
</feature>
<feature type="compositionally biased region" description="Polar residues" evidence="11">
    <location>
        <begin position="780"/>
        <end position="803"/>
    </location>
</feature>
<dbReference type="InterPro" id="IPR008271">
    <property type="entry name" value="Ser/Thr_kinase_AS"/>
</dbReference>
<keyword evidence="5 13" id="KW-0418">Kinase</keyword>
<evidence type="ECO:0000256" key="2">
    <source>
        <dbReference type="ARBA" id="ARBA00022527"/>
    </source>
</evidence>
<dbReference type="Gene3D" id="1.10.510.10">
    <property type="entry name" value="Transferase(Phosphotransferase) domain 1"/>
    <property type="match status" value="1"/>
</dbReference>
<keyword evidence="2" id="KW-0723">Serine/threonine-protein kinase</keyword>
<evidence type="ECO:0000256" key="1">
    <source>
        <dbReference type="ARBA" id="ARBA00012513"/>
    </source>
</evidence>
<dbReference type="EMBL" id="SNRW01003693">
    <property type="protein sequence ID" value="KAA6389165.1"/>
    <property type="molecule type" value="Genomic_DNA"/>
</dbReference>
<feature type="non-terminal residue" evidence="13">
    <location>
        <position position="1259"/>
    </location>
</feature>
<dbReference type="GO" id="GO:0007224">
    <property type="term" value="P:smoothened signaling pathway"/>
    <property type="evidence" value="ECO:0007669"/>
    <property type="project" value="TreeGrafter"/>
</dbReference>
<keyword evidence="4 9" id="KW-0547">Nucleotide-binding</keyword>
<dbReference type="SUPFAM" id="SSF56112">
    <property type="entry name" value="Protein kinase-like (PK-like)"/>
    <property type="match status" value="1"/>
</dbReference>
<sequence length="1259" mass="145213">MSEQKYISLHVIGEGSFGRVFKGRLKYSGHIVAMKYISKHGKSQDTSFMDEVEVLRSLEHENIIQFLDYFETNSDFVVVTEFGQSDLSKLLENDKNFSEDEIHWISRQLIYALKYLHDKNITHRDLKPQNILIDSNGTIKLCDFGFARILDQNSGVMNSVKGTPLYMAPEIINGGKSYDWRSDLWSLGALLYELFVGKPPFVAESYGQLIHILNNTEVYYPDGMSKHFASFLQGLLQKDPNKRFPWNNLLQHPFITVINQNRQKNSKFKPGKKFVQRLNDMDDYMPIAHTDMQLRDPAFCKTQDDYLMKRRSDLQNYLHQRQNGNQSLIRPIGFVDQSDNYGIRMGGTQMNKFQPSPFLGGALIKPRRKTIHKEIDQEDDEEYYDEDDFEDYEDEGFDINQNRKQLFKSQSQQEQNLLDDQKRAEELALLLQLKLAQERERLIERAVAYRKPVSEIRRTKSCPSKLFIAITNQDFDEDLATYALLREKRKEGRKHVARPWDDILAIVNAEDHVLQQRMKIRKKKLRRPKSAPIIMTKKKISEKDLKRMIDLREKERKKKEMEIQKEIERLKEIELREKEKQKEQDKEKQSKQAFVPLVIHPPVLKLNDDTLQQVSLDNQLKASISTESASKQEIDKTQVQSSTQIEGSDSQRKINQEKKDAQSVFDQLFDKQVKQAQSSEQIGKQDKSKSDFKEFEDQLQGIIPSSIDMRSEMQTARSIQQMITMSQGRPRTNSINDQIKDNRPKIIYKRNYSHKPPVLTRIPHELLELSHRVLYNLQSRQESSSESNTQVRSSQADINTLNESGKKNDQFNGLLKDNKIIISSPIIDILLPRTWSEEANHVLDSIGIKQQNSNAKLNLLKDEKNINKQGENKTNIDNINNSSLQPINNNKINNIDNEEEDEEEVSDDDEEEDENEFPSIGSLLPSQGSLDQIIDDTFAIHDQLPSNRGDKIVALMELYSSVMQAPLLSDEDAFLCASIIYAILVRNGVLSFSPLFFVRNRRFPITLRYGGMPYDYIWMELPTFVSPLPSYCSFVRPTLDQFPLALSAEQKQNSLIVASQSALCNAGETKLSFKSCVDTFLVPSPLIPTWLGVRWGVMRWISIRESIPAFLGLALSCSERAQRIVVPKIRSTLSLPSLTIDEMLSEIQTMEEMTLTAITQSGATPNTQSLFNLLKDMINIDWFDIAQKFLITVHGLTHLIRVIGSCARGMYSSIIGSFWNGSFRPRWAYDNPSKHDDGYIYELNLLNHFLGQQCKNFLV</sequence>
<dbReference type="GO" id="GO:0005737">
    <property type="term" value="C:cytoplasm"/>
    <property type="evidence" value="ECO:0007669"/>
    <property type="project" value="UniProtKB-ARBA"/>
</dbReference>
<dbReference type="EC" id="2.7.11.1" evidence="1"/>
<dbReference type="GO" id="GO:0004674">
    <property type="term" value="F:protein serine/threonine kinase activity"/>
    <property type="evidence" value="ECO:0007669"/>
    <property type="project" value="UniProtKB-KW"/>
</dbReference>
<evidence type="ECO:0000256" key="9">
    <source>
        <dbReference type="PROSITE-ProRule" id="PRU10141"/>
    </source>
</evidence>
<dbReference type="InterPro" id="IPR017441">
    <property type="entry name" value="Protein_kinase_ATP_BS"/>
</dbReference>
<evidence type="ECO:0000256" key="5">
    <source>
        <dbReference type="ARBA" id="ARBA00022777"/>
    </source>
</evidence>
<evidence type="ECO:0000313" key="14">
    <source>
        <dbReference type="Proteomes" id="UP000324800"/>
    </source>
</evidence>
<dbReference type="SMART" id="SM00220">
    <property type="entry name" value="S_TKc"/>
    <property type="match status" value="1"/>
</dbReference>
<dbReference type="PANTHER" id="PTHR22983">
    <property type="entry name" value="PROTEIN KINASE RELATED"/>
    <property type="match status" value="1"/>
</dbReference>
<comment type="catalytic activity">
    <reaction evidence="8">
        <text>L-seryl-[protein] + ATP = O-phospho-L-seryl-[protein] + ADP + H(+)</text>
        <dbReference type="Rhea" id="RHEA:17989"/>
        <dbReference type="Rhea" id="RHEA-COMP:9863"/>
        <dbReference type="Rhea" id="RHEA-COMP:11604"/>
        <dbReference type="ChEBI" id="CHEBI:15378"/>
        <dbReference type="ChEBI" id="CHEBI:29999"/>
        <dbReference type="ChEBI" id="CHEBI:30616"/>
        <dbReference type="ChEBI" id="CHEBI:83421"/>
        <dbReference type="ChEBI" id="CHEBI:456216"/>
        <dbReference type="EC" id="2.7.11.1"/>
    </reaction>
</comment>
<accession>A0A5J4W2X0</accession>
<organism evidence="13 14">
    <name type="scientific">Streblomastix strix</name>
    <dbReference type="NCBI Taxonomy" id="222440"/>
    <lineage>
        <taxon>Eukaryota</taxon>
        <taxon>Metamonada</taxon>
        <taxon>Preaxostyla</taxon>
        <taxon>Oxymonadida</taxon>
        <taxon>Streblomastigidae</taxon>
        <taxon>Streblomastix</taxon>
    </lineage>
</organism>
<name>A0A5J4W2X0_9EUKA</name>
<evidence type="ECO:0000256" key="7">
    <source>
        <dbReference type="ARBA" id="ARBA00047899"/>
    </source>
</evidence>
<keyword evidence="10" id="KW-0175">Coiled coil</keyword>
<evidence type="ECO:0000256" key="4">
    <source>
        <dbReference type="ARBA" id="ARBA00022741"/>
    </source>
</evidence>
<feature type="compositionally biased region" description="Acidic residues" evidence="11">
    <location>
        <begin position="896"/>
        <end position="916"/>
    </location>
</feature>
<dbReference type="InterPro" id="IPR000719">
    <property type="entry name" value="Prot_kinase_dom"/>
</dbReference>
<gene>
    <name evidence="13" type="ORF">EZS28_015308</name>
</gene>
<evidence type="ECO:0000256" key="11">
    <source>
        <dbReference type="SAM" id="MobiDB-lite"/>
    </source>
</evidence>
<dbReference type="PANTHER" id="PTHR22983:SF6">
    <property type="entry name" value="SERINE_THREONINE-PROTEIN KINASE 36"/>
    <property type="match status" value="1"/>
</dbReference>
<evidence type="ECO:0000259" key="12">
    <source>
        <dbReference type="PROSITE" id="PS50011"/>
    </source>
</evidence>
<evidence type="ECO:0000256" key="6">
    <source>
        <dbReference type="ARBA" id="ARBA00022840"/>
    </source>
</evidence>
<dbReference type="AlphaFoldDB" id="A0A5J4W2X0"/>
<keyword evidence="3" id="KW-0808">Transferase</keyword>
<comment type="catalytic activity">
    <reaction evidence="7">
        <text>L-threonyl-[protein] + ATP = O-phospho-L-threonyl-[protein] + ADP + H(+)</text>
        <dbReference type="Rhea" id="RHEA:46608"/>
        <dbReference type="Rhea" id="RHEA-COMP:11060"/>
        <dbReference type="Rhea" id="RHEA-COMP:11605"/>
        <dbReference type="ChEBI" id="CHEBI:15378"/>
        <dbReference type="ChEBI" id="CHEBI:30013"/>
        <dbReference type="ChEBI" id="CHEBI:30616"/>
        <dbReference type="ChEBI" id="CHEBI:61977"/>
        <dbReference type="ChEBI" id="CHEBI:456216"/>
        <dbReference type="EC" id="2.7.11.1"/>
    </reaction>
</comment>
<dbReference type="Pfam" id="PF00069">
    <property type="entry name" value="Pkinase"/>
    <property type="match status" value="1"/>
</dbReference>
<dbReference type="PROSITE" id="PS50011">
    <property type="entry name" value="PROTEIN_KINASE_DOM"/>
    <property type="match status" value="1"/>
</dbReference>
<protein>
    <recommendedName>
        <fullName evidence="1">non-specific serine/threonine protein kinase</fullName>
        <ecNumber evidence="1">2.7.11.1</ecNumber>
    </recommendedName>
</protein>
<dbReference type="PROSITE" id="PS00107">
    <property type="entry name" value="PROTEIN_KINASE_ATP"/>
    <property type="match status" value="1"/>
</dbReference>
<feature type="coiled-coil region" evidence="10">
    <location>
        <begin position="551"/>
        <end position="590"/>
    </location>
</feature>
<feature type="compositionally biased region" description="Polar residues" evidence="11">
    <location>
        <begin position="867"/>
        <end position="886"/>
    </location>
</feature>
<feature type="region of interest" description="Disordered" evidence="11">
    <location>
        <begin position="780"/>
        <end position="810"/>
    </location>
</feature>
<comment type="caution">
    <text evidence="13">The sequence shown here is derived from an EMBL/GenBank/DDBJ whole genome shotgun (WGS) entry which is preliminary data.</text>
</comment>
<feature type="domain" description="Protein kinase" evidence="12">
    <location>
        <begin position="6"/>
        <end position="255"/>
    </location>
</feature>
<evidence type="ECO:0000256" key="8">
    <source>
        <dbReference type="ARBA" id="ARBA00048679"/>
    </source>
</evidence>
<feature type="binding site" evidence="9">
    <location>
        <position position="35"/>
    </location>
    <ligand>
        <name>ATP</name>
        <dbReference type="ChEBI" id="CHEBI:30616"/>
    </ligand>
</feature>
<keyword evidence="6 9" id="KW-0067">ATP-binding</keyword>
<dbReference type="Proteomes" id="UP000324800">
    <property type="component" value="Unassembled WGS sequence"/>
</dbReference>
<evidence type="ECO:0000256" key="10">
    <source>
        <dbReference type="SAM" id="Coils"/>
    </source>
</evidence>
<feature type="region of interest" description="Disordered" evidence="11">
    <location>
        <begin position="866"/>
        <end position="927"/>
    </location>
</feature>